<protein>
    <recommendedName>
        <fullName evidence="2">Fibronectin type-III domain-containing protein</fullName>
    </recommendedName>
</protein>
<keyword evidence="1" id="KW-0732">Signal</keyword>
<evidence type="ECO:0000313" key="4">
    <source>
        <dbReference type="Proteomes" id="UP000346198"/>
    </source>
</evidence>
<dbReference type="EMBL" id="CAAHFH010000002">
    <property type="protein sequence ID" value="VGO20858.1"/>
    <property type="molecule type" value="Genomic_DNA"/>
</dbReference>
<dbReference type="InterPro" id="IPR013783">
    <property type="entry name" value="Ig-like_fold"/>
</dbReference>
<feature type="domain" description="Fibronectin type-III" evidence="2">
    <location>
        <begin position="167"/>
        <end position="264"/>
    </location>
</feature>
<proteinExistence type="predicted"/>
<feature type="chain" id="PRO_5025592016" description="Fibronectin type-III domain-containing protein" evidence="1">
    <location>
        <begin position="22"/>
        <end position="726"/>
    </location>
</feature>
<dbReference type="Proteomes" id="UP000346198">
    <property type="component" value="Unassembled WGS sequence"/>
</dbReference>
<evidence type="ECO:0000259" key="2">
    <source>
        <dbReference type="PROSITE" id="PS50853"/>
    </source>
</evidence>
<evidence type="ECO:0000256" key="1">
    <source>
        <dbReference type="SAM" id="SignalP"/>
    </source>
</evidence>
<dbReference type="CDD" id="cd00063">
    <property type="entry name" value="FN3"/>
    <property type="match status" value="1"/>
</dbReference>
<dbReference type="PROSITE" id="PS50853">
    <property type="entry name" value="FN3"/>
    <property type="match status" value="1"/>
</dbReference>
<dbReference type="InterPro" id="IPR003961">
    <property type="entry name" value="FN3_dom"/>
</dbReference>
<keyword evidence="4" id="KW-1185">Reference proteome</keyword>
<gene>
    <name evidence="3" type="ORF">SCARR_02925</name>
</gene>
<dbReference type="AlphaFoldDB" id="A0A6C2UL80"/>
<name>A0A6C2UL80_9BACT</name>
<accession>A0A6C2UL80</accession>
<feature type="signal peptide" evidence="1">
    <location>
        <begin position="1"/>
        <end position="21"/>
    </location>
</feature>
<evidence type="ECO:0000313" key="3">
    <source>
        <dbReference type="EMBL" id="VGO20858.1"/>
    </source>
</evidence>
<sequence>MKMRGITLFAALLGMAIGTQAALPEIGDTIWLKGGTDNSYVYASGSALVAKAETDVANALNFVVHSADGSDSNFIFQVADTTSYVIVVTNNDDILTIDATALTNNPLTHFTMTEITEGTYAGTYELSCLAHADPVVHERGNTHTLKAHSTSGGSIRSAWTYGVVGAALEPPTGLGANTSDSQVVLDWDNDVSGLLDTYTVYRSTNTPVTISDTLLGSPSNSQFTDTNVVNGTTYYYAVTATDGSTETDLSNEVSATPPTGTAQPKRLKALGVPAAVLLDWADDTTGHLDYYTVYRSTTTPVTTGSPVLTNVTASAFTDFDVVAGTTNYYAVTAVGTNGVPPESALSDEVSAIPFAAVTETVLFQHIDATVAASVQTDGVTNGMGIVTDVVDQSTFGNDATDVADGDDLGPVLWPSTDLFGSGRAGFDMGTDMRMLNLFTNGTDALLDFTGDASGSDGFAMLVAFKTRTMTEGVANIFLNNGPISMEYDGDDGEMTVELGSATLTQSGAGVEAGDTIVYALNYNALTGETTFWDSKNNEEVSVTAEAHGDFSGDPLQLGGSGRDSRIFDGLMGEVKIFSTKLPADQFEAQRDALRLKWVSADATGFDVWVSSWGVNLGSATNDWDNDGINNLAEYAFAGNPTNGTDDTYTDLVTDGGLVYIHPQPKNDADLNYAVLTMDNLPYDTWTDEGYTAVIGTYVPAEGDYNYVSNSVPTTDAVKFIRASAEY</sequence>
<dbReference type="InterPro" id="IPR013320">
    <property type="entry name" value="ConA-like_dom_sf"/>
</dbReference>
<organism evidence="3 4">
    <name type="scientific">Pontiella sulfatireligans</name>
    <dbReference type="NCBI Taxonomy" id="2750658"/>
    <lineage>
        <taxon>Bacteria</taxon>
        <taxon>Pseudomonadati</taxon>
        <taxon>Kiritimatiellota</taxon>
        <taxon>Kiritimatiellia</taxon>
        <taxon>Kiritimatiellales</taxon>
        <taxon>Pontiellaceae</taxon>
        <taxon>Pontiella</taxon>
    </lineage>
</organism>
<dbReference type="Gene3D" id="2.60.40.10">
    <property type="entry name" value="Immunoglobulins"/>
    <property type="match status" value="2"/>
</dbReference>
<dbReference type="SUPFAM" id="SSF49265">
    <property type="entry name" value="Fibronectin type III"/>
    <property type="match status" value="1"/>
</dbReference>
<dbReference type="SUPFAM" id="SSF49899">
    <property type="entry name" value="Concanavalin A-like lectins/glucanases"/>
    <property type="match status" value="1"/>
</dbReference>
<dbReference type="InterPro" id="IPR036116">
    <property type="entry name" value="FN3_sf"/>
</dbReference>
<reference evidence="3 4" key="1">
    <citation type="submission" date="2019-04" db="EMBL/GenBank/DDBJ databases">
        <authorList>
            <person name="Van Vliet M D."/>
        </authorList>
    </citation>
    <scope>NUCLEOTIDE SEQUENCE [LARGE SCALE GENOMIC DNA]</scope>
    <source>
        <strain evidence="3 4">F21</strain>
    </source>
</reference>
<dbReference type="SMART" id="SM00060">
    <property type="entry name" value="FN3"/>
    <property type="match status" value="2"/>
</dbReference>